<feature type="coiled-coil region" evidence="1">
    <location>
        <begin position="428"/>
        <end position="455"/>
    </location>
</feature>
<name>A0ABP0NRZ9_9DINO</name>
<sequence length="824" mass="92856">MVHEGNQRVVWIASSPDTVFRVPDTFVDTGTVFQTRRCNLNVAASTSGIKSECEQRGLDWKTELPDHILTAALVEPHFAYDSLRLLTHEEALQLDMYRRLFPAKESMHGVLTFFNIKAQVQLQEPMPVQRVGVRKNRTFFQTLQEGQLDRLLELLSDFSQTPIPEWLTDALRNNLAEGMVQLPGLVARLCASGAWTTFAVCDLKSSLFKGWSVGSLWVPDQLPITRFPPPPRIENIVEADIASKYARHLQELFNGMDQEMQRDMPAGMTQDLHVLTASLQQHVSGMQVAYGHDEAVIQAGQDSYNVFYLLHCFVLCDLLKSDKSLEEAVQHACRIALPKHIQDVVLNMLRNKKRPVPSPSTVSRLRLKLDVGWMMMTRNTIDKMLNVEGGVVVNCMVDSSPQGGHDYELLQVSIVRKRDLAQLHVDILALERMSNLSLEERVQNLQEEKVIMNRICSCCHVFTPPPVLLGLGKGRSTLALKFHAAMHALYLMAGPSENLEKFTSSVCTWVSDYGTEAGFAHVRRMPLRALFPYILESEQRGDTYQQDEVDFSVAVPGSPKKEPHIDCEHSISVPGLLHILHNAFLGLGGAMVHFQETINRLKEVAALLDRPETKERLLATCYKGMLGEALASEIKAFSGHVYEERWGTVSHCALQLNRCESSLRHMWDLDKYSGTSSACVRGESSNLVVVDDAIGSDFFWAYITMLCKFAKLQTQLMSWAEGCPCHWEVMQSEGIPVELRRLWESCPMRGKRAAELASGKFHSMLQEFLDKHVQCCFALFPHKALFLLMSPLLSMSCPAFHACCKALPDDFSQPHPQHETNRQP</sequence>
<reference evidence="2 3" key="1">
    <citation type="submission" date="2024-02" db="EMBL/GenBank/DDBJ databases">
        <authorList>
            <person name="Chen Y."/>
            <person name="Shah S."/>
            <person name="Dougan E. K."/>
            <person name="Thang M."/>
            <person name="Chan C."/>
        </authorList>
    </citation>
    <scope>NUCLEOTIDE SEQUENCE [LARGE SCALE GENOMIC DNA]</scope>
</reference>
<keyword evidence="1" id="KW-0175">Coiled coil</keyword>
<proteinExistence type="predicted"/>
<dbReference type="EMBL" id="CAXAMN010022021">
    <property type="protein sequence ID" value="CAK9065537.1"/>
    <property type="molecule type" value="Genomic_DNA"/>
</dbReference>
<comment type="caution">
    <text evidence="2">The sequence shown here is derived from an EMBL/GenBank/DDBJ whole genome shotgun (WGS) entry which is preliminary data.</text>
</comment>
<organism evidence="2 3">
    <name type="scientific">Durusdinium trenchii</name>
    <dbReference type="NCBI Taxonomy" id="1381693"/>
    <lineage>
        <taxon>Eukaryota</taxon>
        <taxon>Sar</taxon>
        <taxon>Alveolata</taxon>
        <taxon>Dinophyceae</taxon>
        <taxon>Suessiales</taxon>
        <taxon>Symbiodiniaceae</taxon>
        <taxon>Durusdinium</taxon>
    </lineage>
</organism>
<evidence type="ECO:0000313" key="3">
    <source>
        <dbReference type="Proteomes" id="UP001642484"/>
    </source>
</evidence>
<accession>A0ABP0NRZ9</accession>
<evidence type="ECO:0000313" key="2">
    <source>
        <dbReference type="EMBL" id="CAK9065537.1"/>
    </source>
</evidence>
<keyword evidence="3" id="KW-1185">Reference proteome</keyword>
<evidence type="ECO:0000256" key="1">
    <source>
        <dbReference type="SAM" id="Coils"/>
    </source>
</evidence>
<dbReference type="Proteomes" id="UP001642484">
    <property type="component" value="Unassembled WGS sequence"/>
</dbReference>
<gene>
    <name evidence="2" type="ORF">CCMP2556_LOCUS32217</name>
</gene>
<protein>
    <submittedName>
        <fullName evidence="2">Uncharacterized protein</fullName>
    </submittedName>
</protein>